<keyword evidence="1" id="KW-0805">Transcription regulation</keyword>
<evidence type="ECO:0000259" key="4">
    <source>
        <dbReference type="PROSITE" id="PS50932"/>
    </source>
</evidence>
<dbReference type="PANTHER" id="PTHR30146:SF153">
    <property type="entry name" value="LACTOSE OPERON REPRESSOR"/>
    <property type="match status" value="1"/>
</dbReference>
<proteinExistence type="predicted"/>
<gene>
    <name evidence="5" type="ORF">BKA15_000233</name>
</gene>
<sequence length="349" mass="37791">MADKRPRITIATIADQAGVSIPTVSKVLNGRGDVAPATRELVEAQLRESGYQRRRTAAPSPVPMIDLVFHDLGNPWAVEVIRGVEEAAREENVEVVLSECGAARRPRQEWINSVLIRRPAGVIMVFSDLAPDQRAQLDARQIPYVVVDPIGEEDESVASIGSNNWSGGRAATRHLIELGHRRIAAISGPADTLCARARMDGYVDALRRAGLPDAPELVRVGDFSVEGGYRCARDLLALRDRPTAIFAGSDMQALGVLRAARELGWDVPQDLSVVGYDDLPLASWVWPRLTTVAQPLVEMAGQATRLVLALARGEQPAVRKMDLAVRLVERESTAAWPGGPAAGQGQDRS</sequence>
<dbReference type="SUPFAM" id="SSF53822">
    <property type="entry name" value="Periplasmic binding protein-like I"/>
    <property type="match status" value="1"/>
</dbReference>
<name>A0A7Y9I291_9ACTN</name>
<dbReference type="GO" id="GO:0003700">
    <property type="term" value="F:DNA-binding transcription factor activity"/>
    <property type="evidence" value="ECO:0007669"/>
    <property type="project" value="TreeGrafter"/>
</dbReference>
<dbReference type="PROSITE" id="PS50932">
    <property type="entry name" value="HTH_LACI_2"/>
    <property type="match status" value="1"/>
</dbReference>
<dbReference type="SUPFAM" id="SSF47413">
    <property type="entry name" value="lambda repressor-like DNA-binding domains"/>
    <property type="match status" value="1"/>
</dbReference>
<feature type="domain" description="HTH lacI-type" evidence="4">
    <location>
        <begin position="8"/>
        <end position="62"/>
    </location>
</feature>
<dbReference type="Gene3D" id="3.40.50.2300">
    <property type="match status" value="2"/>
</dbReference>
<dbReference type="InterPro" id="IPR000843">
    <property type="entry name" value="HTH_LacI"/>
</dbReference>
<dbReference type="CDD" id="cd01392">
    <property type="entry name" value="HTH_LacI"/>
    <property type="match status" value="1"/>
</dbReference>
<dbReference type="SMART" id="SM00354">
    <property type="entry name" value="HTH_LACI"/>
    <property type="match status" value="1"/>
</dbReference>
<keyword evidence="2 5" id="KW-0238">DNA-binding</keyword>
<dbReference type="EMBL" id="JACCBU010000001">
    <property type="protein sequence ID" value="NYE68904.1"/>
    <property type="molecule type" value="Genomic_DNA"/>
</dbReference>
<dbReference type="AlphaFoldDB" id="A0A7Y9I291"/>
<keyword evidence="3" id="KW-0804">Transcription</keyword>
<evidence type="ECO:0000313" key="5">
    <source>
        <dbReference type="EMBL" id="NYE68904.1"/>
    </source>
</evidence>
<dbReference type="InterPro" id="IPR010982">
    <property type="entry name" value="Lambda_DNA-bd_dom_sf"/>
</dbReference>
<dbReference type="Pfam" id="PF13377">
    <property type="entry name" value="Peripla_BP_3"/>
    <property type="match status" value="1"/>
</dbReference>
<organism evidence="5 6">
    <name type="scientific">Microlunatus parietis</name>
    <dbReference type="NCBI Taxonomy" id="682979"/>
    <lineage>
        <taxon>Bacteria</taxon>
        <taxon>Bacillati</taxon>
        <taxon>Actinomycetota</taxon>
        <taxon>Actinomycetes</taxon>
        <taxon>Propionibacteriales</taxon>
        <taxon>Propionibacteriaceae</taxon>
        <taxon>Microlunatus</taxon>
    </lineage>
</organism>
<evidence type="ECO:0000313" key="6">
    <source>
        <dbReference type="Proteomes" id="UP000569914"/>
    </source>
</evidence>
<dbReference type="CDD" id="cd06296">
    <property type="entry name" value="PBP1_CatR-like"/>
    <property type="match status" value="1"/>
</dbReference>
<dbReference type="InterPro" id="IPR046335">
    <property type="entry name" value="LacI/GalR-like_sensor"/>
</dbReference>
<comment type="caution">
    <text evidence="5">The sequence shown here is derived from an EMBL/GenBank/DDBJ whole genome shotgun (WGS) entry which is preliminary data.</text>
</comment>
<evidence type="ECO:0000256" key="2">
    <source>
        <dbReference type="ARBA" id="ARBA00023125"/>
    </source>
</evidence>
<keyword evidence="6" id="KW-1185">Reference proteome</keyword>
<evidence type="ECO:0000256" key="1">
    <source>
        <dbReference type="ARBA" id="ARBA00023015"/>
    </source>
</evidence>
<dbReference type="Proteomes" id="UP000569914">
    <property type="component" value="Unassembled WGS sequence"/>
</dbReference>
<dbReference type="GO" id="GO:0000976">
    <property type="term" value="F:transcription cis-regulatory region binding"/>
    <property type="evidence" value="ECO:0007669"/>
    <property type="project" value="TreeGrafter"/>
</dbReference>
<dbReference type="InterPro" id="IPR028082">
    <property type="entry name" value="Peripla_BP_I"/>
</dbReference>
<dbReference type="Gene3D" id="1.10.260.40">
    <property type="entry name" value="lambda repressor-like DNA-binding domains"/>
    <property type="match status" value="1"/>
</dbReference>
<reference evidence="5 6" key="1">
    <citation type="submission" date="2020-07" db="EMBL/GenBank/DDBJ databases">
        <title>Sequencing the genomes of 1000 actinobacteria strains.</title>
        <authorList>
            <person name="Klenk H.-P."/>
        </authorList>
    </citation>
    <scope>NUCLEOTIDE SEQUENCE [LARGE SCALE GENOMIC DNA]</scope>
    <source>
        <strain evidence="5 6">DSM 22083</strain>
    </source>
</reference>
<protein>
    <submittedName>
        <fullName evidence="5">DNA-binding LacI/PurR family transcriptional regulator</fullName>
    </submittedName>
</protein>
<accession>A0A7Y9I291</accession>
<dbReference type="PANTHER" id="PTHR30146">
    <property type="entry name" value="LACI-RELATED TRANSCRIPTIONAL REPRESSOR"/>
    <property type="match status" value="1"/>
</dbReference>
<dbReference type="Pfam" id="PF00356">
    <property type="entry name" value="LacI"/>
    <property type="match status" value="1"/>
</dbReference>
<evidence type="ECO:0000256" key="3">
    <source>
        <dbReference type="ARBA" id="ARBA00023163"/>
    </source>
</evidence>
<dbReference type="RefSeq" id="WP_179747771.1">
    <property type="nucleotide sequence ID" value="NZ_JACCBU010000001.1"/>
</dbReference>